<dbReference type="GO" id="GO:0004035">
    <property type="term" value="F:alkaline phosphatase activity"/>
    <property type="evidence" value="ECO:0007669"/>
    <property type="project" value="UniProtKB-EC"/>
</dbReference>
<keyword evidence="1" id="KW-0378">Hydrolase</keyword>
<dbReference type="OrthoDB" id="254354at2"/>
<evidence type="ECO:0000313" key="2">
    <source>
        <dbReference type="Proteomes" id="UP000215086"/>
    </source>
</evidence>
<accession>A0A286RDQ2</accession>
<gene>
    <name evidence="1" type="ORF">THTE_1471</name>
</gene>
<sequence>MLANLLASLRRPRKKSHPARQHRRLRVDALEERTLLSVTPVDILDKLANQSIQPVIPSGNTNPGQSLAVDADGDFVIVWTRYDTIIDPNTGLPVIDPVTGQPKTEANIYARYFTDEVQRITLPSGVLNDNVPSQYGQFSLIYGGTTLVQKLTISATYEPFAAVQQNIVGTFVLQADANGDGIISPTERATIVYDETNSISNLATSIQTALQGIGGPLQNAKVTPINAKEFLIEYGSAALGVNQPKLSVGTVNFSSGFYPAVQVSTVREPILISNIPVSPTNPQLTAQALEQAFNTRLKAYAMGPIDFPPPDRVPSSMEGPYTDPITVAAAVPQVQVTAVNATTFDIRFVGDSSKLDHPEFIIASVTDELGNNLLPSPEASVVTIKQSSPEFRVNPEEPDDPFTPGPDKYDQTNPAVAMDADGDFIIVWESKVPDSYAYGSVSDIFARRFRPVGNAVLGVSQFVVDMNADGTPETPIDGVIPLVSPLNTVVQTLTVDSLVPGALAGRFRLSVAGKTTDDIVFDSTNLATTAANIQGALVVAGFQDVSVTVASSTDPYQFRISFRQTFSGPNGLADAIVRYVDPVEGTPLGALATVSSQLVPGQDLFTFRVNTETLRAQFAPAVAMDLAGNFVIAWANSAQDFSFYNGIRAQIFSRDGNRIGNEFLVNTEDTAVYLNPAVGMSRTGEFVIAWERTTDVNYLTGAPYVTTVLAKGYDLTGQVILPQFGVGGGGNPTVAFDSANHFLVTWSAVADADSTGQTSIGVRAIVYDLNGNVIRDTFRPNSASFSPGSTPLWPLAQFGGGGGLDADGDLIVAYDGYGPDVSENARGVTQAVRQLLLAQINSQTNADLLNYFDPQTETLFSAGSPSNGDVDGVIDAILVRALNRGATPQQVGRLRAILEGVAGLLRGEANGVMFSRFDADPTMSYGTLFSDSVANTLRDGHNTRYLILMDNNLNWESFVIRIWRTGIGGFEDVTVNNIQTNQVWDRTLTRDRIDQVLEGAARTGTAWAEPTYEGPIDVRIISPFEVANRIGTPWEIPVANPNQYTIYEVTFQGASHDWPFTITGVYPGRAGGQDVAPPLMIAQSYGDPGTEQGWASIGVTPEGSFVVAYTQMEQNTDGSLTNATIRYRQFRETVDTAGPFVTDIIAPTGTSLWGGANVQGSISQVVITFNEELLGGDPRTVLDSVLNPDNFVLLRNGVEIPRGVVKVEFGMNAASLLNGKPYDIDGDGNPDGVYQLYALPTNKWEAVLTLDGNGALEPGTPGLPDGDYQIVIRAPSGANSGIRDKAGNPLNSTGFVPAGANTTLSFHVTVPAQDTPVLPVNARTQPESPNAVARDADGDYVVVWTQTDASGRNRVYFRLFDRDGTPADLDLNGNGVIDVTEIDNAPAMAVTTSSVFANDDQQFGSVAMTPDGDFVITWTNTRNGNADIYARRFGSNGQPLGDAFRVNTFTSNDQKWSDVAMDAEGNFVVVWSSWGQEPGGSASGWGIFARRFDQQGQALDATEFQVNTTVVGDQTLPSVSMDYRGNFAVAWQTAGGIALRTFTAGGVAQQAAEIPVGTTVIGQKAYPDVAMAGSGQTVVVSWMGPDGNGNGVFVDLFQWDAVTQSWVAVQTGQRVNVSVTGEQGYASVAMAVNGAFVVSWSGIGNQPGQEDQLESGVFYRLFNAAGNPVGGERRVNQVVAGRQWAPSVGADADGNFIVVFTGPSSANPALSTVYRFDSRVYLNQGDVSGPIVTKVLTGTGGLVLEGGRVTPGPQQLVVVFSEDMSQRLADINGDGLIDDRDGPGTDSVLNLRNWKLFRNGQEVVGAIKDVQFGYNPVMRRYEAVLTLDSDPNTSGNEALVPGDYQLLVMDVMTDAYPYFRVSDPVTGLQLDGDRDGVPGTGGGQLGFVRNFRVVGGVPGQDTGVIPGVLTQNARTQPESPNAVARDADGDYVVVWTQTDASGRNRVYFRLFDRDGTPADLDLNGNGVIDVTEVDNAPAMAVTTSSVFANDDQQFGSVAMTPDGDFVITWTNTRNGNADIYARRFAANGQPLGDAFLVNTITTNDQKWSDVAMDAEGRFVVVWASLAQEAGSTVPSWGIFARRYDENGQAVGAEFQVNTTVVGDQTLPSVSMDYRGNFAVAWQTVVGALDTDIAVAMYSWSGAVILPETIVNVGRAGQQTNPDIVLAPGGSVFAVTWTGLDTQGTGVFAQVYAPDPTTGAWVGLPADILVNTTIQGDQRFSSLAMDGVGNFVVTWSGYGTQRDEEDLADSGVFYQRFDSAGNRLGGERRVNQVVAGRQWIPSVASDADGNFIVVFTGPSATNPSLTTVYRFDSRNHLTLDDIAAPIVTKVWTEDRQLITEGSRVVVGPSQLIVQLSEEMSRRLSDANNNGIYDAGDIPGPDSILNVQNWRLFRNGQEVVGAVKSVSFSLNPVTRKWEAVLTLDGNPDSPINDPLPSGDYQLLVGDLMTDAYPYFRVTDPVIGFQLDGDRDGVPGTAAGLGFVRTFIVGQGSGIGPGTPGTPGDTDINPVVNTTLAGDQSLPAVAMNANGDYVVVWVSVGQGADANTTNTNIIAQRYNRRGEPQGTEFIVNTYETGNQTQPAVAMDSAGNFIVVWAGQGADDVDGVWARMFDRFGNPLGDQFRVNQYRNNAQYNPRVAVSASGKFVVTWSSYGQDGDKDGVYARLYNAYGQALSNEFRVNTTTANYQRNSDVAMDDAGNFVVAWMSYGQDGSGYAVIGRVFNADGTARTGEIRLNQYTTNDQIDPRVAMEPNGNFVATWASFGQDGSGYGVYARLFNANGTARTNEFRVNQTTLHWQVQPDVAMDRSGNFTIVWMTSGQDNDLQNDWGIYARMFTSSGTDFYLPPKGFLGEFRVNAAVAGNQTDPAVAMDAVGNFVVVWTGPSTDPDPLVAAQNGTDIFARLIDPPSELTLQGTSGNDTLEFIAGSSLATSTIKLNGQVITPSTSIARLIFEAGDGQDTVIVTGTNGQEIVTLWPTGGQFKFPGGFTVEVRSAERITVDAKGGTNDQLTVYDSAGDDSMTASPTQVTATNSANAYSHLARNFEQVTLVSSAGGEDTASLYDSPGDDIFTGTPTYGEMAGTGYKLRAEGFRYLHGYALAGGADTAMLYDSPGDDEYVGTPDYNIMRNSNFFVRAKYFDYVHAYATAGGYDRATLKGTSGADKFVLEPNLARLNSGSYVHRAKFFEEITIRGGGGQDVAYVDRGTVLPGVVARGTPPVPVDAAQIAYLQQLYKIQVTNEGGTGSNRTIRPAADAVFSAYWP</sequence>
<reference evidence="1 2" key="1">
    <citation type="journal article" name="Front. Microbiol.">
        <title>Sugar Metabolism of the First Thermophilic Planctomycete Thermogutta terrifontis: Comparative Genomic and Transcriptomic Approaches.</title>
        <authorList>
            <person name="Elcheninov A.G."/>
            <person name="Menzel P."/>
            <person name="Gudbergsdottir S.R."/>
            <person name="Slesarev A.I."/>
            <person name="Kadnikov V.V."/>
            <person name="Krogh A."/>
            <person name="Bonch-Osmolovskaya E.A."/>
            <person name="Peng X."/>
            <person name="Kublanov I.V."/>
        </authorList>
    </citation>
    <scope>NUCLEOTIDE SEQUENCE [LARGE SCALE GENOMIC DNA]</scope>
    <source>
        <strain evidence="1 2">R1</strain>
    </source>
</reference>
<keyword evidence="2" id="KW-1185">Reference proteome</keyword>
<name>A0A286RDQ2_9BACT</name>
<dbReference type="EC" id="3.1.3.1" evidence="1"/>
<dbReference type="PROSITE" id="PS00018">
    <property type="entry name" value="EF_HAND_1"/>
    <property type="match status" value="2"/>
</dbReference>
<dbReference type="SUPFAM" id="SSF82171">
    <property type="entry name" value="DPP6 N-terminal domain-like"/>
    <property type="match status" value="2"/>
</dbReference>
<dbReference type="EMBL" id="CP018477">
    <property type="protein sequence ID" value="ASV74073.1"/>
    <property type="molecule type" value="Genomic_DNA"/>
</dbReference>
<proteinExistence type="predicted"/>
<organism evidence="1 2">
    <name type="scientific">Thermogutta terrifontis</name>
    <dbReference type="NCBI Taxonomy" id="1331910"/>
    <lineage>
        <taxon>Bacteria</taxon>
        <taxon>Pseudomonadati</taxon>
        <taxon>Planctomycetota</taxon>
        <taxon>Planctomycetia</taxon>
        <taxon>Pirellulales</taxon>
        <taxon>Thermoguttaceae</taxon>
        <taxon>Thermogutta</taxon>
    </lineage>
</organism>
<protein>
    <submittedName>
        <fullName evidence="1">Alkaline phosphatase</fullName>
        <ecNumber evidence="1">3.1.3.1</ecNumber>
    </submittedName>
</protein>
<evidence type="ECO:0000313" key="1">
    <source>
        <dbReference type="EMBL" id="ASV74073.1"/>
    </source>
</evidence>
<dbReference type="RefSeq" id="WP_095414504.1">
    <property type="nucleotide sequence ID" value="NZ_CP018477.1"/>
</dbReference>
<dbReference type="InterPro" id="IPR018247">
    <property type="entry name" value="EF_Hand_1_Ca_BS"/>
</dbReference>
<dbReference type="KEGG" id="ttf:THTE_1471"/>
<dbReference type="Proteomes" id="UP000215086">
    <property type="component" value="Chromosome"/>
</dbReference>